<name>A0A509MHB0_9ACTN</name>
<proteinExistence type="predicted"/>
<dbReference type="InterPro" id="IPR009241">
    <property type="entry name" value="HigB-like"/>
</dbReference>
<evidence type="ECO:0000313" key="1">
    <source>
        <dbReference type="EMBL" id="SCQ81530.1"/>
    </source>
</evidence>
<evidence type="ECO:0008006" key="3">
    <source>
        <dbReference type="Google" id="ProtNLM"/>
    </source>
</evidence>
<evidence type="ECO:0000313" key="2">
    <source>
        <dbReference type="Proteomes" id="UP000250080"/>
    </source>
</evidence>
<dbReference type="EMBL" id="LT618793">
    <property type="protein sequence ID" value="SCQ81530.1"/>
    <property type="molecule type" value="Genomic_DNA"/>
</dbReference>
<dbReference type="AlphaFoldDB" id="A0A509MHB0"/>
<dbReference type="Pfam" id="PF05973">
    <property type="entry name" value="Gp49"/>
    <property type="match status" value="1"/>
</dbReference>
<organism evidence="1 2">
    <name type="scientific">Propionibacterium freudenreichii</name>
    <dbReference type="NCBI Taxonomy" id="1744"/>
    <lineage>
        <taxon>Bacteria</taxon>
        <taxon>Bacillati</taxon>
        <taxon>Actinomycetota</taxon>
        <taxon>Actinomycetes</taxon>
        <taxon>Propionibacteriales</taxon>
        <taxon>Propionibacteriaceae</taxon>
        <taxon>Propionibacterium</taxon>
    </lineage>
</organism>
<gene>
    <name evidence="1" type="ORF">PFR_JS23_1962</name>
</gene>
<dbReference type="Proteomes" id="UP000250080">
    <property type="component" value="Chromosome I"/>
</dbReference>
<dbReference type="RefSeq" id="WP_013160227.1">
    <property type="nucleotide sequence ID" value="NZ_CP018002.1"/>
</dbReference>
<dbReference type="OMA" id="THARHEY"/>
<accession>A0A509MHB0</accession>
<sequence length="118" mass="13402">MTASAWEWWCASPGGRSAPKKDFYAFPGDIQGAFFDLMEAWLDGSITVDGDSCKSYGQFGVLYLRHQKGNNPYRLYFVQRGDIAVAIHATYKNQQKIDRKTKDLLRARARKGSSKPFE</sequence>
<reference evidence="1 2" key="1">
    <citation type="submission" date="2016-09" db="EMBL/GenBank/DDBJ databases">
        <authorList>
            <person name="Laine KS P."/>
        </authorList>
    </citation>
    <scope>NUCLEOTIDE SEQUENCE [LARGE SCALE GENOMIC DNA]</scope>
    <source>
        <strain evidence="1">PFRJS-23</strain>
    </source>
</reference>
<protein>
    <recommendedName>
        <fullName evidence="3">Type II toxin-antitoxin system RelE/ParE family toxin</fullName>
    </recommendedName>
</protein>